<dbReference type="AlphaFoldDB" id="A0A1R2C5V3"/>
<feature type="compositionally biased region" description="Basic and acidic residues" evidence="1">
    <location>
        <begin position="83"/>
        <end position="93"/>
    </location>
</feature>
<evidence type="ECO:0000313" key="3">
    <source>
        <dbReference type="Proteomes" id="UP000187209"/>
    </source>
</evidence>
<protein>
    <submittedName>
        <fullName evidence="2">Uncharacterized protein</fullName>
    </submittedName>
</protein>
<sequence>MGCDCSKKTKADFIQQTQEITLSITAMKHQQKMLEKQISELTIPNEPTETIDDLKQSLMPHLEKIESLLEEIRNSKENGSSFEKPRNSTESHGRNKFQVSTKAESSETHSRRETPSIKKEKDVQSILDDPAIKAMIEKNRQKFVSKKNK</sequence>
<comment type="caution">
    <text evidence="2">The sequence shown here is derived from an EMBL/GenBank/DDBJ whole genome shotgun (WGS) entry which is preliminary data.</text>
</comment>
<feature type="region of interest" description="Disordered" evidence="1">
    <location>
        <begin position="72"/>
        <end position="128"/>
    </location>
</feature>
<name>A0A1R2C5V3_9CILI</name>
<accession>A0A1R2C5V3</accession>
<organism evidence="2 3">
    <name type="scientific">Stentor coeruleus</name>
    <dbReference type="NCBI Taxonomy" id="5963"/>
    <lineage>
        <taxon>Eukaryota</taxon>
        <taxon>Sar</taxon>
        <taxon>Alveolata</taxon>
        <taxon>Ciliophora</taxon>
        <taxon>Postciliodesmatophora</taxon>
        <taxon>Heterotrichea</taxon>
        <taxon>Heterotrichida</taxon>
        <taxon>Stentoridae</taxon>
        <taxon>Stentor</taxon>
    </lineage>
</organism>
<dbReference type="Proteomes" id="UP000187209">
    <property type="component" value="Unassembled WGS sequence"/>
</dbReference>
<proteinExistence type="predicted"/>
<dbReference type="EMBL" id="MPUH01000270">
    <property type="protein sequence ID" value="OMJ84398.1"/>
    <property type="molecule type" value="Genomic_DNA"/>
</dbReference>
<keyword evidence="3" id="KW-1185">Reference proteome</keyword>
<evidence type="ECO:0000313" key="2">
    <source>
        <dbReference type="EMBL" id="OMJ84398.1"/>
    </source>
</evidence>
<reference evidence="2 3" key="1">
    <citation type="submission" date="2016-11" db="EMBL/GenBank/DDBJ databases">
        <title>The macronuclear genome of Stentor coeruleus: a giant cell with tiny introns.</title>
        <authorList>
            <person name="Slabodnick M."/>
            <person name="Ruby J.G."/>
            <person name="Reiff S.B."/>
            <person name="Swart E.C."/>
            <person name="Gosai S."/>
            <person name="Prabakaran S."/>
            <person name="Witkowska E."/>
            <person name="Larue G.E."/>
            <person name="Fisher S."/>
            <person name="Freeman R.M."/>
            <person name="Gunawardena J."/>
            <person name="Chu W."/>
            <person name="Stover N.A."/>
            <person name="Gregory B.D."/>
            <person name="Nowacki M."/>
            <person name="Derisi J."/>
            <person name="Roy S.W."/>
            <person name="Marshall W.F."/>
            <person name="Sood P."/>
        </authorList>
    </citation>
    <scope>NUCLEOTIDE SEQUENCE [LARGE SCALE GENOMIC DNA]</scope>
    <source>
        <strain evidence="2">WM001</strain>
    </source>
</reference>
<feature type="compositionally biased region" description="Basic and acidic residues" evidence="1">
    <location>
        <begin position="104"/>
        <end position="123"/>
    </location>
</feature>
<gene>
    <name evidence="2" type="ORF">SteCoe_14470</name>
</gene>
<evidence type="ECO:0000256" key="1">
    <source>
        <dbReference type="SAM" id="MobiDB-lite"/>
    </source>
</evidence>